<dbReference type="Gene3D" id="3.20.20.140">
    <property type="entry name" value="Metal-dependent hydrolases"/>
    <property type="match status" value="1"/>
</dbReference>
<dbReference type="InterPro" id="IPR032466">
    <property type="entry name" value="Metal_Hydrolase"/>
</dbReference>
<sequence>MGAGAWRSGREEATPPVSPSVETTSKMGIETMGLEHRWRLFDMHCHLDRMTNADEVAREAAADGIALFCTTVSPTDTLAAQARFGTMPNIRVGVGLHPWWITDGRCGEIEIEQAAQLAAASRFIGEMGLDFGPRYAANAQRQLDALEAIARACAGHPVEGRVLSIHAVRSAGEALDVFERHGLTAIAHCIFHWFSGTSDQLTRALDAGCFFSVSERMLATKRGREYARQIPLDRLLLETDVPDPLDTPYSAGQIESSLMRALHELARIRGTDEHVLSAHIAKTSSGLFGLQPRPSHQSDNQ</sequence>
<organism evidence="3 4">
    <name type="scientific">Collinsella intestinalis DSM 13280</name>
    <dbReference type="NCBI Taxonomy" id="521003"/>
    <lineage>
        <taxon>Bacteria</taxon>
        <taxon>Bacillati</taxon>
        <taxon>Actinomycetota</taxon>
        <taxon>Coriobacteriia</taxon>
        <taxon>Coriobacteriales</taxon>
        <taxon>Coriobacteriaceae</taxon>
        <taxon>Collinsella</taxon>
    </lineage>
</organism>
<feature type="binding site" evidence="1">
    <location>
        <position position="46"/>
    </location>
    <ligand>
        <name>a divalent metal cation</name>
        <dbReference type="ChEBI" id="CHEBI:60240"/>
        <label>1</label>
    </ligand>
</feature>
<feature type="binding site" evidence="1">
    <location>
        <position position="126"/>
    </location>
    <ligand>
        <name>a divalent metal cation</name>
        <dbReference type="ChEBI" id="CHEBI:60240"/>
        <label>1</label>
    </ligand>
</feature>
<keyword evidence="1" id="KW-0479">Metal-binding</keyword>
<dbReference type="eggNOG" id="COG0084">
    <property type="taxonomic scope" value="Bacteria"/>
</dbReference>
<dbReference type="Proteomes" id="UP000003295">
    <property type="component" value="Unassembled WGS sequence"/>
</dbReference>
<feature type="binding site" evidence="1">
    <location>
        <position position="192"/>
    </location>
    <ligand>
        <name>a divalent metal cation</name>
        <dbReference type="ChEBI" id="CHEBI:60240"/>
        <label>2</label>
    </ligand>
</feature>
<dbReference type="GO" id="GO:0046872">
    <property type="term" value="F:metal ion binding"/>
    <property type="evidence" value="ECO:0007669"/>
    <property type="project" value="UniProtKB-KW"/>
</dbReference>
<feature type="region of interest" description="Disordered" evidence="2">
    <location>
        <begin position="1"/>
        <end position="23"/>
    </location>
</feature>
<comment type="caution">
    <text evidence="3">The sequence shown here is derived from an EMBL/GenBank/DDBJ whole genome shotgun (WGS) entry which is preliminary data.</text>
</comment>
<feature type="binding site" evidence="1">
    <location>
        <position position="166"/>
    </location>
    <ligand>
        <name>a divalent metal cation</name>
        <dbReference type="ChEBI" id="CHEBI:60240"/>
        <label>2</label>
    </ligand>
</feature>
<dbReference type="Pfam" id="PF01026">
    <property type="entry name" value="TatD_DNase"/>
    <property type="match status" value="1"/>
</dbReference>
<dbReference type="SUPFAM" id="SSF51556">
    <property type="entry name" value="Metallo-dependent hydrolases"/>
    <property type="match status" value="1"/>
</dbReference>
<proteinExistence type="predicted"/>
<reference evidence="3 4" key="1">
    <citation type="submission" date="2009-04" db="EMBL/GenBank/DDBJ databases">
        <authorList>
            <person name="Weinstock G."/>
            <person name="Sodergren E."/>
            <person name="Clifton S."/>
            <person name="Fulton L."/>
            <person name="Fulton B."/>
            <person name="Courtney L."/>
            <person name="Fronick C."/>
            <person name="Harrison M."/>
            <person name="Strong C."/>
            <person name="Farmer C."/>
            <person name="Delahaunty K."/>
            <person name="Markovic C."/>
            <person name="Hall O."/>
            <person name="Minx P."/>
            <person name="Tomlinson C."/>
            <person name="Mitreva M."/>
            <person name="Nelson J."/>
            <person name="Hou S."/>
            <person name="Wollam A."/>
            <person name="Pepin K.H."/>
            <person name="Johnson M."/>
            <person name="Bhonagiri V."/>
            <person name="Nash W.E."/>
            <person name="Warren W."/>
            <person name="Chinwalla A."/>
            <person name="Mardis E.R."/>
            <person name="Wilson R.K."/>
        </authorList>
    </citation>
    <scope>NUCLEOTIDE SEQUENCE [LARGE SCALE GENOMIC DNA]</scope>
    <source>
        <strain evidence="3 4">DSM 13280</strain>
    </source>
</reference>
<dbReference type="HOGENOM" id="CLU_031506_5_1_11"/>
<feature type="binding site" evidence="1">
    <location>
        <position position="44"/>
    </location>
    <ligand>
        <name>a divalent metal cation</name>
        <dbReference type="ChEBI" id="CHEBI:60240"/>
        <label>1</label>
    </ligand>
</feature>
<name>C4F9E6_9ACTN</name>
<dbReference type="GO" id="GO:0016788">
    <property type="term" value="F:hydrolase activity, acting on ester bonds"/>
    <property type="evidence" value="ECO:0007669"/>
    <property type="project" value="InterPro"/>
</dbReference>
<accession>C4F9E6</accession>
<evidence type="ECO:0000256" key="2">
    <source>
        <dbReference type="SAM" id="MobiDB-lite"/>
    </source>
</evidence>
<gene>
    <name evidence="3" type="ORF">COLINT_02680</name>
</gene>
<evidence type="ECO:0000256" key="1">
    <source>
        <dbReference type="PIRSR" id="PIRSR005902-1"/>
    </source>
</evidence>
<dbReference type="STRING" id="521003.COLINT_02680"/>
<evidence type="ECO:0000313" key="4">
    <source>
        <dbReference type="Proteomes" id="UP000003295"/>
    </source>
</evidence>
<dbReference type="InterPro" id="IPR001130">
    <property type="entry name" value="TatD-like"/>
</dbReference>
<protein>
    <submittedName>
        <fullName evidence="3">Hydrolase, TatD family</fullName>
    </submittedName>
</protein>
<dbReference type="PANTHER" id="PTHR47176">
    <property type="entry name" value="OSJNBA0020J04.13 PROTEIN"/>
    <property type="match status" value="1"/>
</dbReference>
<dbReference type="PIRSF" id="PIRSF005902">
    <property type="entry name" value="DNase_TatD"/>
    <property type="match status" value="1"/>
</dbReference>
<keyword evidence="3" id="KW-0378">Hydrolase</keyword>
<feature type="binding site" evidence="1">
    <location>
        <position position="240"/>
    </location>
    <ligand>
        <name>a divalent metal cation</name>
        <dbReference type="ChEBI" id="CHEBI:60240"/>
        <label>1</label>
    </ligand>
</feature>
<dbReference type="EMBL" id="ABXH02000013">
    <property type="protein sequence ID" value="EEP44634.1"/>
    <property type="molecule type" value="Genomic_DNA"/>
</dbReference>
<dbReference type="PANTHER" id="PTHR47176:SF1">
    <property type="entry name" value="OS04G0577500 PROTEIN"/>
    <property type="match status" value="1"/>
</dbReference>
<evidence type="ECO:0000313" key="3">
    <source>
        <dbReference type="EMBL" id="EEP44634.1"/>
    </source>
</evidence>
<dbReference type="AlphaFoldDB" id="C4F9E6"/>